<dbReference type="Pfam" id="PF00588">
    <property type="entry name" value="SpoU_methylase"/>
    <property type="match status" value="1"/>
</dbReference>
<name>A0ABV7Z0P5_9BACT</name>
<dbReference type="InterPro" id="IPR029026">
    <property type="entry name" value="tRNA_m1G_MTases_N"/>
</dbReference>
<proteinExistence type="predicted"/>
<dbReference type="SUPFAM" id="SSF75217">
    <property type="entry name" value="alpha/beta knot"/>
    <property type="match status" value="1"/>
</dbReference>
<dbReference type="InterPro" id="IPR029064">
    <property type="entry name" value="Ribosomal_eL30-like_sf"/>
</dbReference>
<reference evidence="5" key="1">
    <citation type="journal article" date="2019" name="Int. J. Syst. Evol. Microbiol.">
        <title>The Global Catalogue of Microorganisms (GCM) 10K type strain sequencing project: providing services to taxonomists for standard genome sequencing and annotation.</title>
        <authorList>
            <consortium name="The Broad Institute Genomics Platform"/>
            <consortium name="The Broad Institute Genome Sequencing Center for Infectious Disease"/>
            <person name="Wu L."/>
            <person name="Ma J."/>
        </authorList>
    </citation>
    <scope>NUCLEOTIDE SEQUENCE [LARGE SCALE GENOMIC DNA]</scope>
    <source>
        <strain evidence="5">CECT 7956</strain>
    </source>
</reference>
<dbReference type="CDD" id="cd18103">
    <property type="entry name" value="SpoU-like_RlmB"/>
    <property type="match status" value="1"/>
</dbReference>
<dbReference type="NCBIfam" id="TIGR00186">
    <property type="entry name" value="rRNA_methyl_3"/>
    <property type="match status" value="1"/>
</dbReference>
<evidence type="ECO:0000259" key="3">
    <source>
        <dbReference type="SMART" id="SM00967"/>
    </source>
</evidence>
<gene>
    <name evidence="4" type="primary">rlmB</name>
    <name evidence="4" type="ORF">ACFOOI_20860</name>
</gene>
<dbReference type="SMART" id="SM00967">
    <property type="entry name" value="SpoU_sub_bind"/>
    <property type="match status" value="1"/>
</dbReference>
<dbReference type="Pfam" id="PF08032">
    <property type="entry name" value="SpoU_sub_bind"/>
    <property type="match status" value="1"/>
</dbReference>
<evidence type="ECO:0000313" key="5">
    <source>
        <dbReference type="Proteomes" id="UP001595616"/>
    </source>
</evidence>
<dbReference type="InterPro" id="IPR004441">
    <property type="entry name" value="rRNA_MeTrfase_TrmH"/>
</dbReference>
<keyword evidence="5" id="KW-1185">Reference proteome</keyword>
<keyword evidence="2" id="KW-0808">Transferase</keyword>
<dbReference type="RefSeq" id="WP_379840034.1">
    <property type="nucleotide sequence ID" value="NZ_JBHRYQ010000001.1"/>
</dbReference>
<dbReference type="InterPro" id="IPR013123">
    <property type="entry name" value="SpoU_subst-bd"/>
</dbReference>
<evidence type="ECO:0000256" key="2">
    <source>
        <dbReference type="ARBA" id="ARBA00022679"/>
    </source>
</evidence>
<keyword evidence="1" id="KW-0489">Methyltransferase</keyword>
<organism evidence="4 5">
    <name type="scientific">Lacihabitans lacunae</name>
    <dbReference type="NCBI Taxonomy" id="1028214"/>
    <lineage>
        <taxon>Bacteria</taxon>
        <taxon>Pseudomonadati</taxon>
        <taxon>Bacteroidota</taxon>
        <taxon>Cytophagia</taxon>
        <taxon>Cytophagales</taxon>
        <taxon>Leadbetterellaceae</taxon>
        <taxon>Lacihabitans</taxon>
    </lineage>
</organism>
<feature type="domain" description="RNA 2-O ribose methyltransferase substrate binding" evidence="3">
    <location>
        <begin position="31"/>
        <end position="103"/>
    </location>
</feature>
<protein>
    <submittedName>
        <fullName evidence="4">23S rRNA (Guanosine(2251)-2'-O)-methyltransferase RlmB</fullName>
    </submittedName>
</protein>
<dbReference type="Proteomes" id="UP001595616">
    <property type="component" value="Unassembled WGS sequence"/>
</dbReference>
<dbReference type="InterPro" id="IPR029028">
    <property type="entry name" value="Alpha/beta_knot_MTases"/>
</dbReference>
<dbReference type="PANTHER" id="PTHR46429:SF1">
    <property type="entry name" value="23S RRNA (GUANOSINE-2'-O-)-METHYLTRANSFERASE RLMB"/>
    <property type="match status" value="1"/>
</dbReference>
<accession>A0ABV7Z0P5</accession>
<comment type="caution">
    <text evidence="4">The sequence shown here is derived from an EMBL/GenBank/DDBJ whole genome shotgun (WGS) entry which is preliminary data.</text>
</comment>
<dbReference type="EMBL" id="JBHRYQ010000001">
    <property type="protein sequence ID" value="MFC3813129.1"/>
    <property type="molecule type" value="Genomic_DNA"/>
</dbReference>
<evidence type="ECO:0000256" key="1">
    <source>
        <dbReference type="ARBA" id="ARBA00022603"/>
    </source>
</evidence>
<dbReference type="Gene3D" id="3.40.1280.10">
    <property type="match status" value="1"/>
</dbReference>
<sequence>MENRKRSGVNHGGDNPKKFYKAVVRPNKEDYVFGIQSVIETIKSDKEIDKIVLQKEIKLFEEIEKLARERGIPIQKVPLEKLNRITMKNHQGAVAFVSTVNFAKLSNIVADTFEKGEVPLVLILDRVTDVRNFGAISRSAECSGVHALVLPTRGGAQLNGDAMKTSSGALNYIPVCRETELINTVTYLKNSGFQIVSCTEKGEGFLYSGDYTLPTAIIMGSEEDGISPSLLALSDAQVKIPLKGKVESLNVSVATAVMLYEVVRQREFV</sequence>
<dbReference type="PANTHER" id="PTHR46429">
    <property type="entry name" value="23S RRNA (GUANOSINE-2'-O-)-METHYLTRANSFERASE RLMB"/>
    <property type="match status" value="1"/>
</dbReference>
<dbReference type="Gene3D" id="3.30.1330.30">
    <property type="match status" value="1"/>
</dbReference>
<dbReference type="InterPro" id="IPR001537">
    <property type="entry name" value="SpoU_MeTrfase"/>
</dbReference>
<evidence type="ECO:0000313" key="4">
    <source>
        <dbReference type="EMBL" id="MFC3813129.1"/>
    </source>
</evidence>
<dbReference type="SUPFAM" id="SSF55315">
    <property type="entry name" value="L30e-like"/>
    <property type="match status" value="1"/>
</dbReference>